<dbReference type="NCBIfam" id="TIGR04178">
    <property type="entry name" value="exo_archaeo"/>
    <property type="match status" value="1"/>
</dbReference>
<keyword evidence="11" id="KW-1185">Reference proteome</keyword>
<name>A0A7W8M6Z3_9BURK</name>
<dbReference type="InterPro" id="IPR019127">
    <property type="entry name" value="Exosortase"/>
</dbReference>
<evidence type="ECO:0000256" key="4">
    <source>
        <dbReference type="ARBA" id="ARBA00022692"/>
    </source>
</evidence>
<keyword evidence="4 8" id="KW-0812">Transmembrane</keyword>
<feature type="transmembrane region" description="Helical" evidence="8">
    <location>
        <begin position="77"/>
        <end position="95"/>
    </location>
</feature>
<dbReference type="Proteomes" id="UP000532440">
    <property type="component" value="Unassembled WGS sequence"/>
</dbReference>
<dbReference type="NCBIfam" id="TIGR03109">
    <property type="entry name" value="exosort_XrtA"/>
    <property type="match status" value="1"/>
</dbReference>
<comment type="caution">
    <text evidence="10">The sequence shown here is derived from an EMBL/GenBank/DDBJ whole genome shotgun (WGS) entry which is preliminary data.</text>
</comment>
<evidence type="ECO:0000256" key="7">
    <source>
        <dbReference type="ARBA" id="ARBA00023136"/>
    </source>
</evidence>
<dbReference type="NCBIfam" id="TIGR02602">
    <property type="entry name" value="8TM_EpsH"/>
    <property type="match status" value="1"/>
</dbReference>
<dbReference type="Pfam" id="PF11984">
    <property type="entry name" value="DUF3485"/>
    <property type="match status" value="1"/>
</dbReference>
<feature type="domain" description="Methanolan biosynthesis EpsI" evidence="9">
    <location>
        <begin position="308"/>
        <end position="501"/>
    </location>
</feature>
<evidence type="ECO:0000313" key="11">
    <source>
        <dbReference type="Proteomes" id="UP000532440"/>
    </source>
</evidence>
<dbReference type="InterPro" id="IPR017540">
    <property type="entry name" value="Exosortase-1"/>
</dbReference>
<evidence type="ECO:0000256" key="5">
    <source>
        <dbReference type="ARBA" id="ARBA00022801"/>
    </source>
</evidence>
<organism evidence="10 11">
    <name type="scientific">Quisquiliibacterium transsilvanicum</name>
    <dbReference type="NCBI Taxonomy" id="1549638"/>
    <lineage>
        <taxon>Bacteria</taxon>
        <taxon>Pseudomonadati</taxon>
        <taxon>Pseudomonadota</taxon>
        <taxon>Betaproteobacteria</taxon>
        <taxon>Burkholderiales</taxon>
        <taxon>Burkholderiaceae</taxon>
        <taxon>Quisquiliibacterium</taxon>
    </lineage>
</organism>
<dbReference type="InterPro" id="IPR014263">
    <property type="entry name" value="Methanolan_biosynth_EpsI"/>
</dbReference>
<dbReference type="GO" id="GO:0008233">
    <property type="term" value="F:peptidase activity"/>
    <property type="evidence" value="ECO:0007669"/>
    <property type="project" value="UniProtKB-KW"/>
</dbReference>
<keyword evidence="7 8" id="KW-0472">Membrane</keyword>
<keyword evidence="3" id="KW-0645">Protease</keyword>
<sequence length="510" mass="54775">MSSLPLPARPDASMSGAAALALLAALLALMGFAFGDTLRAMVQVWNTENYQHGYLIVPMALWLAWHNRREVLAQPLAPFWPAAIPLMLACAAWMLGRLAGVNVVEQFALVGMLPSALALVFGWRLVWSLAYPLAFLLFAVPFGEGLYPVMMERTADFTVAAVRLSGVPVARDGLFFELPSGRWSVVEACSGLRYLLAALPLSAVYAYLSWHSWLLRALFIAMTVVVAVVANWLRAYLIVMLGHLSGMKLAVGVDHLIYGWVFFGIVMAIVFWIGSRWKDRAAAPDMTAAAAARSTGPAALALGLVLAAGIIGGAVAGTGTLQDQGESTVKLAPLAALIAREAQPPPAEAYRPVYDGGVGHLEGRVVHDLGVGMMVTHYVRQHRHGEMITYENGMNPGRVDSGQAWRITARSTREPAALGTGFPVGPVNEYRLASPAGAVLAWEWFWLNGRVLADPRRVKIHTALDLLRGRGDESLAFVAWVPIEGSLDDTRARLAKAVQGLQAGATAAGL</sequence>
<evidence type="ECO:0000256" key="1">
    <source>
        <dbReference type="ARBA" id="ARBA00004651"/>
    </source>
</evidence>
<evidence type="ECO:0000256" key="3">
    <source>
        <dbReference type="ARBA" id="ARBA00022670"/>
    </source>
</evidence>
<dbReference type="InterPro" id="IPR013426">
    <property type="entry name" value="EpsH-like"/>
</dbReference>
<dbReference type="AlphaFoldDB" id="A0A7W8M6Z3"/>
<dbReference type="EMBL" id="JACHGB010000001">
    <property type="protein sequence ID" value="MBB5270042.1"/>
    <property type="molecule type" value="Genomic_DNA"/>
</dbReference>
<proteinExistence type="predicted"/>
<evidence type="ECO:0000256" key="6">
    <source>
        <dbReference type="ARBA" id="ARBA00022989"/>
    </source>
</evidence>
<evidence type="ECO:0000256" key="2">
    <source>
        <dbReference type="ARBA" id="ARBA00022475"/>
    </source>
</evidence>
<dbReference type="RefSeq" id="WP_183963124.1">
    <property type="nucleotide sequence ID" value="NZ_BAABEW010000003.1"/>
</dbReference>
<evidence type="ECO:0000256" key="8">
    <source>
        <dbReference type="SAM" id="Phobius"/>
    </source>
</evidence>
<keyword evidence="2" id="KW-1003">Cell membrane</keyword>
<dbReference type="Pfam" id="PF09721">
    <property type="entry name" value="Exosortase_EpsH"/>
    <property type="match status" value="1"/>
</dbReference>
<keyword evidence="5" id="KW-0378">Hydrolase</keyword>
<dbReference type="InterPro" id="IPR026392">
    <property type="entry name" value="Exo/Archaeosortase_dom"/>
</dbReference>
<keyword evidence="6 8" id="KW-1133">Transmembrane helix</keyword>
<dbReference type="NCBIfam" id="TIGR02914">
    <property type="entry name" value="EpsI_fam"/>
    <property type="match status" value="1"/>
</dbReference>
<gene>
    <name evidence="10" type="ORF">HNQ70_000026</name>
</gene>
<feature type="transmembrane region" description="Helical" evidence="8">
    <location>
        <begin position="298"/>
        <end position="321"/>
    </location>
</feature>
<reference evidence="10 11" key="1">
    <citation type="submission" date="2020-08" db="EMBL/GenBank/DDBJ databases">
        <title>Genomic Encyclopedia of Type Strains, Phase IV (KMG-IV): sequencing the most valuable type-strain genomes for metagenomic binning, comparative biology and taxonomic classification.</title>
        <authorList>
            <person name="Goeker M."/>
        </authorList>
    </citation>
    <scope>NUCLEOTIDE SEQUENCE [LARGE SCALE GENOMIC DNA]</scope>
    <source>
        <strain evidence="10 11">DSM 29781</strain>
    </source>
</reference>
<evidence type="ECO:0000313" key="10">
    <source>
        <dbReference type="EMBL" id="MBB5270042.1"/>
    </source>
</evidence>
<feature type="transmembrane region" description="Helical" evidence="8">
    <location>
        <begin position="49"/>
        <end position="65"/>
    </location>
</feature>
<evidence type="ECO:0000259" key="9">
    <source>
        <dbReference type="Pfam" id="PF11984"/>
    </source>
</evidence>
<feature type="transmembrane region" description="Helical" evidence="8">
    <location>
        <begin position="217"/>
        <end position="237"/>
    </location>
</feature>
<feature type="transmembrane region" description="Helical" evidence="8">
    <location>
        <begin position="257"/>
        <end position="277"/>
    </location>
</feature>
<comment type="subcellular location">
    <subcellularLocation>
        <location evidence="1">Cell membrane</location>
        <topology evidence="1">Multi-pass membrane protein</topology>
    </subcellularLocation>
</comment>
<accession>A0A7W8M6Z3</accession>
<dbReference type="GO" id="GO:0005886">
    <property type="term" value="C:plasma membrane"/>
    <property type="evidence" value="ECO:0007669"/>
    <property type="project" value="UniProtKB-SubCell"/>
</dbReference>
<protein>
    <submittedName>
        <fullName evidence="10">Exosortase A</fullName>
    </submittedName>
</protein>
<dbReference type="GO" id="GO:0006508">
    <property type="term" value="P:proteolysis"/>
    <property type="evidence" value="ECO:0007669"/>
    <property type="project" value="UniProtKB-KW"/>
</dbReference>